<dbReference type="AlphaFoldDB" id="A0A2N5UE71"/>
<comment type="caution">
    <text evidence="3">The sequence shown here is derived from an EMBL/GenBank/DDBJ whole genome shotgun (WGS) entry which is preliminary data.</text>
</comment>
<dbReference type="EMBL" id="PGCI01000166">
    <property type="protein sequence ID" value="PLW36054.1"/>
    <property type="molecule type" value="Genomic_DNA"/>
</dbReference>
<evidence type="ECO:0000313" key="3">
    <source>
        <dbReference type="EMBL" id="PLW36054.1"/>
    </source>
</evidence>
<dbReference type="Proteomes" id="UP000235392">
    <property type="component" value="Unassembled WGS sequence"/>
</dbReference>
<organism evidence="3 4">
    <name type="scientific">Puccinia coronata f. sp. avenae</name>
    <dbReference type="NCBI Taxonomy" id="200324"/>
    <lineage>
        <taxon>Eukaryota</taxon>
        <taxon>Fungi</taxon>
        <taxon>Dikarya</taxon>
        <taxon>Basidiomycota</taxon>
        <taxon>Pucciniomycotina</taxon>
        <taxon>Pucciniomycetes</taxon>
        <taxon>Pucciniales</taxon>
        <taxon>Pucciniaceae</taxon>
        <taxon>Puccinia</taxon>
    </lineage>
</organism>
<keyword evidence="2" id="KW-0472">Membrane</keyword>
<evidence type="ECO:0000256" key="2">
    <source>
        <dbReference type="SAM" id="Phobius"/>
    </source>
</evidence>
<feature type="transmembrane region" description="Helical" evidence="2">
    <location>
        <begin position="78"/>
        <end position="96"/>
    </location>
</feature>
<name>A0A2N5UE71_9BASI</name>
<evidence type="ECO:0000256" key="1">
    <source>
        <dbReference type="SAM" id="MobiDB-lite"/>
    </source>
</evidence>
<sequence length="532" mass="60837">MDIFWMNYRFSPGFHSQTEPCANLNVSDKTAKTSITCPIITRERSSVILATFKYPPVLQGSTRPAIALLKSLIRRSRLILVILVILLFFLLTLSYLNVPIGIRLDNYWPNWRTGKNALRTSRDDLPEYCYDPYRLPGHVERSQLPEGPISSVTWIATNPVARGRQGRPTSLDSQAPFVVPTLSAQLLANPDAAELQFLRNRTVLFVGDSLDRNEVYHLAQETFGPQYHRFLMPEDTPEITAPAHPSHRIGLGVHPSLGFTVANWFLMSVDVDEPSTSFFHAGEDPPQLFEGRFHTFYEPLLRQKTSLLKSPPDMVVFNSGLWDLVFLSNRLDFQIAQNRSMGIMSKLQVTGRDLLTQPEIEHHSARFTKFINKLVLYTFNDTMDASSRGRKTRFVYRTMPDSSLSLAKDNAMSRKRVRQIDRLNIQLVLQFNQLQERNWIAGQLLDELIDLVHFGRGATQWLYGDMVLHHLRRHIVQQEQGRSYSRFMSSSPHPMSASIVWKDCARFARLRQSSDNPSAPPPISLSRSLFNP</sequence>
<evidence type="ECO:0000313" key="4">
    <source>
        <dbReference type="Proteomes" id="UP000235392"/>
    </source>
</evidence>
<proteinExistence type="predicted"/>
<keyword evidence="2" id="KW-1133">Transmembrane helix</keyword>
<reference evidence="3 4" key="1">
    <citation type="submission" date="2017-11" db="EMBL/GenBank/DDBJ databases">
        <title>De novo assembly and phasing of dikaryotic genomes from two isolates of Puccinia coronata f. sp. avenae, the causal agent of oat crown rust.</title>
        <authorList>
            <person name="Miller M.E."/>
            <person name="Zhang Y."/>
            <person name="Omidvar V."/>
            <person name="Sperschneider J."/>
            <person name="Schwessinger B."/>
            <person name="Raley C."/>
            <person name="Palmer J.M."/>
            <person name="Garnica D."/>
            <person name="Upadhyaya N."/>
            <person name="Rathjen J."/>
            <person name="Taylor J.M."/>
            <person name="Park R.F."/>
            <person name="Dodds P.N."/>
            <person name="Hirsch C.D."/>
            <person name="Kianian S.F."/>
            <person name="Figueroa M."/>
        </authorList>
    </citation>
    <scope>NUCLEOTIDE SEQUENCE [LARGE SCALE GENOMIC DNA]</scope>
    <source>
        <strain evidence="3">12SD80</strain>
    </source>
</reference>
<accession>A0A2N5UE71</accession>
<protein>
    <submittedName>
        <fullName evidence="3">Uncharacterized protein</fullName>
    </submittedName>
</protein>
<feature type="region of interest" description="Disordered" evidence="1">
    <location>
        <begin position="511"/>
        <end position="532"/>
    </location>
</feature>
<gene>
    <name evidence="3" type="ORF">PCASD_16311</name>
</gene>
<keyword evidence="2" id="KW-0812">Transmembrane</keyword>